<keyword evidence="6" id="KW-1185">Reference proteome</keyword>
<proteinExistence type="inferred from homology"/>
<dbReference type="GO" id="GO:0047617">
    <property type="term" value="F:fatty acyl-CoA hydrolase activity"/>
    <property type="evidence" value="ECO:0007669"/>
    <property type="project" value="InterPro"/>
</dbReference>
<feature type="domain" description="Acyl-CoA thioesterase-like N-terminal HotDog" evidence="3">
    <location>
        <begin position="30"/>
        <end position="113"/>
    </location>
</feature>
<comment type="similarity">
    <text evidence="1">Belongs to the C/M/P thioester hydrolase family.</text>
</comment>
<feature type="domain" description="Acyl-CoA thioesterase-like C-terminal" evidence="4">
    <location>
        <begin position="148"/>
        <end position="259"/>
    </location>
</feature>
<name>A0A3N0DWY5_9ACTN</name>
<protein>
    <submittedName>
        <fullName evidence="5">Acyl-CoA thioesterase II</fullName>
    </submittedName>
</protein>
<dbReference type="PANTHER" id="PTHR11066:SF34">
    <property type="entry name" value="ACYL-COENZYME A THIOESTERASE 8"/>
    <property type="match status" value="1"/>
</dbReference>
<sequence>MSDQPGDLRDLLQLEKVEEDTFRANYVFDEDWPLYGGQVAAQALLAAGLTVTDRAGGNGRHPHSLHGYFLRRGDASMPTLFKVDRDRDGHSFSARRVVAIQRGEVIFSTAVSFADPAYGMERQAPELPAVTAPEDSLTWVVPRMFSMEVRIPPEDGITAWPARFWSRFTTEIGDDVLLNAAALTYLSDVSADLHSFSTDGFIPAASLDHAVWFHHPARLEDWMFTDHTARAIAGNRGLYTGSVFDRSGRLVATIAQEALYKRFARTEGSV</sequence>
<organism evidence="5 6">
    <name type="scientific">Nocardioides marmorisolisilvae</name>
    <dbReference type="NCBI Taxonomy" id="1542737"/>
    <lineage>
        <taxon>Bacteria</taxon>
        <taxon>Bacillati</taxon>
        <taxon>Actinomycetota</taxon>
        <taxon>Actinomycetes</taxon>
        <taxon>Propionibacteriales</taxon>
        <taxon>Nocardioidaceae</taxon>
        <taxon>Nocardioides</taxon>
    </lineage>
</organism>
<dbReference type="InterPro" id="IPR049450">
    <property type="entry name" value="ACOT8-like_C"/>
</dbReference>
<dbReference type="PANTHER" id="PTHR11066">
    <property type="entry name" value="ACYL-COA THIOESTERASE"/>
    <property type="match status" value="1"/>
</dbReference>
<dbReference type="InterPro" id="IPR049449">
    <property type="entry name" value="TesB_ACOT8-like_N"/>
</dbReference>
<evidence type="ECO:0000256" key="1">
    <source>
        <dbReference type="ARBA" id="ARBA00006538"/>
    </source>
</evidence>
<dbReference type="Proteomes" id="UP000277094">
    <property type="component" value="Unassembled WGS sequence"/>
</dbReference>
<dbReference type="InterPro" id="IPR003703">
    <property type="entry name" value="Acyl_CoA_thio"/>
</dbReference>
<evidence type="ECO:0000256" key="2">
    <source>
        <dbReference type="ARBA" id="ARBA00022801"/>
    </source>
</evidence>
<evidence type="ECO:0000313" key="5">
    <source>
        <dbReference type="EMBL" id="RNL80138.1"/>
    </source>
</evidence>
<dbReference type="Gene3D" id="2.40.160.210">
    <property type="entry name" value="Acyl-CoA thioesterase, double hotdog domain"/>
    <property type="match status" value="1"/>
</dbReference>
<dbReference type="Pfam" id="PF13622">
    <property type="entry name" value="4HBT_3"/>
    <property type="match status" value="1"/>
</dbReference>
<dbReference type="InterPro" id="IPR029069">
    <property type="entry name" value="HotDog_dom_sf"/>
</dbReference>
<dbReference type="SUPFAM" id="SSF54637">
    <property type="entry name" value="Thioesterase/thiol ester dehydrase-isomerase"/>
    <property type="match status" value="2"/>
</dbReference>
<dbReference type="Pfam" id="PF20789">
    <property type="entry name" value="4HBT_3C"/>
    <property type="match status" value="1"/>
</dbReference>
<dbReference type="CDD" id="cd03444">
    <property type="entry name" value="Thioesterase_II_repeat1"/>
    <property type="match status" value="1"/>
</dbReference>
<keyword evidence="2" id="KW-0378">Hydrolase</keyword>
<reference evidence="5 6" key="1">
    <citation type="submission" date="2018-11" db="EMBL/GenBank/DDBJ databases">
        <authorList>
            <person name="Li F."/>
        </authorList>
    </citation>
    <scope>NUCLEOTIDE SEQUENCE [LARGE SCALE GENOMIC DNA]</scope>
    <source>
        <strain evidence="5 6">KIS18-7</strain>
    </source>
</reference>
<evidence type="ECO:0000313" key="6">
    <source>
        <dbReference type="Proteomes" id="UP000277094"/>
    </source>
</evidence>
<gene>
    <name evidence="5" type="ORF">EFL95_14620</name>
</gene>
<dbReference type="GO" id="GO:0009062">
    <property type="term" value="P:fatty acid catabolic process"/>
    <property type="evidence" value="ECO:0007669"/>
    <property type="project" value="TreeGrafter"/>
</dbReference>
<dbReference type="CDD" id="cd03445">
    <property type="entry name" value="Thioesterase_II_repeat2"/>
    <property type="match status" value="1"/>
</dbReference>
<accession>A0A3N0DWY5</accession>
<evidence type="ECO:0000259" key="3">
    <source>
        <dbReference type="Pfam" id="PF13622"/>
    </source>
</evidence>
<dbReference type="EMBL" id="RJSG01000002">
    <property type="protein sequence ID" value="RNL80138.1"/>
    <property type="molecule type" value="Genomic_DNA"/>
</dbReference>
<dbReference type="AlphaFoldDB" id="A0A3N0DWY5"/>
<dbReference type="RefSeq" id="WP_123234640.1">
    <property type="nucleotide sequence ID" value="NZ_RJSG01000002.1"/>
</dbReference>
<comment type="caution">
    <text evidence="5">The sequence shown here is derived from an EMBL/GenBank/DDBJ whole genome shotgun (WGS) entry which is preliminary data.</text>
</comment>
<evidence type="ECO:0000259" key="4">
    <source>
        <dbReference type="Pfam" id="PF20789"/>
    </source>
</evidence>
<dbReference type="InterPro" id="IPR042171">
    <property type="entry name" value="Acyl-CoA_hotdog"/>
</dbReference>
<dbReference type="GO" id="GO:0006637">
    <property type="term" value="P:acyl-CoA metabolic process"/>
    <property type="evidence" value="ECO:0007669"/>
    <property type="project" value="InterPro"/>
</dbReference>
<dbReference type="OrthoDB" id="9781019at2"/>